<evidence type="ECO:0000313" key="6">
    <source>
        <dbReference type="EMBL" id="GAP32092.1"/>
    </source>
</evidence>
<reference evidence="6 7" key="2">
    <citation type="journal article" date="2016" name="Genome Announc.">
        <title>Draft Genome Sequence of Erythromycin- and Oxytetracycline-Sensitive Nocardia seriolae Strain U-1 (NBRC 110359).</title>
        <authorList>
            <person name="Imajoh M."/>
            <person name="Sukeda M."/>
            <person name="Shimizu M."/>
            <person name="Yamane J."/>
            <person name="Ohnishi K."/>
            <person name="Oshima S."/>
        </authorList>
    </citation>
    <scope>NUCLEOTIDE SEQUENCE [LARGE SCALE GENOMIC DNA]</scope>
    <source>
        <strain evidence="6 7">U-1</strain>
    </source>
</reference>
<reference evidence="5 8" key="3">
    <citation type="submission" date="2016-10" db="EMBL/GenBank/DDBJ databases">
        <title>Genome sequence of Nocardia seriolae strain EM150506, isolated from Anguila japonica.</title>
        <authorList>
            <person name="Han H.-J."/>
        </authorList>
    </citation>
    <scope>NUCLEOTIDE SEQUENCE [LARGE SCALE GENOMIC DNA]</scope>
    <source>
        <strain evidence="5 8">EM150506</strain>
    </source>
</reference>
<feature type="transmembrane region" description="Helical" evidence="4">
    <location>
        <begin position="66"/>
        <end position="89"/>
    </location>
</feature>
<evidence type="ECO:0000313" key="7">
    <source>
        <dbReference type="Proteomes" id="UP000037179"/>
    </source>
</evidence>
<keyword evidence="4" id="KW-1133">Transmembrane helix</keyword>
<comment type="subcellular location">
    <subcellularLocation>
        <location evidence="1">Membrane</location>
    </subcellularLocation>
</comment>
<keyword evidence="2 4" id="KW-0472">Membrane</keyword>
<dbReference type="Proteomes" id="UP000180166">
    <property type="component" value="Chromosome"/>
</dbReference>
<evidence type="ECO:0008006" key="9">
    <source>
        <dbReference type="Google" id="ProtNLM"/>
    </source>
</evidence>
<evidence type="ECO:0000256" key="2">
    <source>
        <dbReference type="ARBA" id="ARBA00023136"/>
    </source>
</evidence>
<dbReference type="OrthoDB" id="4541202at2"/>
<dbReference type="PANTHER" id="PTHR37042">
    <property type="entry name" value="OUTER MEMBRANE PROTEIN RV1973"/>
    <property type="match status" value="1"/>
</dbReference>
<protein>
    <recommendedName>
        <fullName evidence="9">Mce-associated membrane protein</fullName>
    </recommendedName>
</protein>
<dbReference type="EMBL" id="CP017839">
    <property type="protein sequence ID" value="APA98933.1"/>
    <property type="molecule type" value="Genomic_DNA"/>
</dbReference>
<dbReference type="PANTHER" id="PTHR37042:SF4">
    <property type="entry name" value="OUTER MEMBRANE PROTEIN RV1973"/>
    <property type="match status" value="1"/>
</dbReference>
<feature type="compositionally biased region" description="Low complexity" evidence="3">
    <location>
        <begin position="48"/>
        <end position="61"/>
    </location>
</feature>
<dbReference type="KEGG" id="nsr:NS506_04887"/>
<accession>A0A0B8NE83</accession>
<sequence>MSEPTPGRQPNPIDSQQVAPASQPIPPEAKPIPNGASPVPAGSPYHPQPGSAPYQSPQPSASGRSIVPLVIACVLAILGIAGTVTGFVLDSGEHSSLADERATTDQLRQQVSNAGATADARRAAAQQAVCDFVTLVTTYTPSTIDQYVGNVLNASTGGFHKEWADSSDGLRDVMKANHATSKAAQIHCGLASLQGLVATVVVAVKQEQSNDLKPGGSTVVLPMMVTAEQQSDGRWLVSEMTAVS</sequence>
<gene>
    <name evidence="5" type="ORF">NS506_04887</name>
    <name evidence="6" type="ORF">NSK11_contig00141-0011</name>
</gene>
<dbReference type="EMBL" id="BBYQ01000141">
    <property type="protein sequence ID" value="GAP32092.1"/>
    <property type="molecule type" value="Genomic_DNA"/>
</dbReference>
<evidence type="ECO:0000256" key="1">
    <source>
        <dbReference type="ARBA" id="ARBA00004370"/>
    </source>
</evidence>
<evidence type="ECO:0000313" key="8">
    <source>
        <dbReference type="Proteomes" id="UP000180166"/>
    </source>
</evidence>
<organism evidence="6 7">
    <name type="scientific">Nocardia seriolae</name>
    <dbReference type="NCBI Taxonomy" id="37332"/>
    <lineage>
        <taxon>Bacteria</taxon>
        <taxon>Bacillati</taxon>
        <taxon>Actinomycetota</taxon>
        <taxon>Actinomycetes</taxon>
        <taxon>Mycobacteriales</taxon>
        <taxon>Nocardiaceae</taxon>
        <taxon>Nocardia</taxon>
    </lineage>
</organism>
<evidence type="ECO:0000313" key="5">
    <source>
        <dbReference type="EMBL" id="APA98933.1"/>
    </source>
</evidence>
<dbReference type="GO" id="GO:0016020">
    <property type="term" value="C:membrane"/>
    <property type="evidence" value="ECO:0007669"/>
    <property type="project" value="UniProtKB-SubCell"/>
</dbReference>
<dbReference type="Proteomes" id="UP000037179">
    <property type="component" value="Unassembled WGS sequence"/>
</dbReference>
<dbReference type="GeneID" id="93375005"/>
<keyword evidence="7" id="KW-1185">Reference proteome</keyword>
<reference evidence="7" key="1">
    <citation type="submission" date="2015-07" db="EMBL/GenBank/DDBJ databases">
        <title>Nocardia seriolae U-1 whole genome shotgun sequence.</title>
        <authorList>
            <person name="Imajoh M."/>
            <person name="Fukumoto Y."/>
            <person name="Sukeda M."/>
            <person name="Yamane J."/>
            <person name="Yamasaki K."/>
            <person name="Shimizu M."/>
            <person name="Ohnishi K."/>
            <person name="Oshima S."/>
        </authorList>
    </citation>
    <scope>NUCLEOTIDE SEQUENCE [LARGE SCALE GENOMIC DNA]</scope>
    <source>
        <strain evidence="7">U-1</strain>
    </source>
</reference>
<evidence type="ECO:0000256" key="4">
    <source>
        <dbReference type="SAM" id="Phobius"/>
    </source>
</evidence>
<keyword evidence="4" id="KW-0812">Transmembrane</keyword>
<name>A0A0B8NE83_9NOCA</name>
<dbReference type="AlphaFoldDB" id="A0A0B8NE83"/>
<dbReference type="RefSeq" id="WP_033087086.1">
    <property type="nucleotide sequence ID" value="NZ_AP017900.1"/>
</dbReference>
<evidence type="ECO:0000256" key="3">
    <source>
        <dbReference type="SAM" id="MobiDB-lite"/>
    </source>
</evidence>
<feature type="region of interest" description="Disordered" evidence="3">
    <location>
        <begin position="1"/>
        <end position="61"/>
    </location>
</feature>
<proteinExistence type="predicted"/>